<comment type="subcellular location">
    <subcellularLocation>
        <location evidence="2 10">Membrane</location>
        <topology evidence="2 10">Multi-pass membrane protein</topology>
    </subcellularLocation>
</comment>
<keyword evidence="5 10" id="KW-0812">Transmembrane</keyword>
<dbReference type="EMBL" id="JADCNM010000012">
    <property type="protein sequence ID" value="KAG0458910.1"/>
    <property type="molecule type" value="Genomic_DNA"/>
</dbReference>
<dbReference type="InterPro" id="IPR035952">
    <property type="entry name" value="Rhomboid-like_sf"/>
</dbReference>
<evidence type="ECO:0000256" key="7">
    <source>
        <dbReference type="ARBA" id="ARBA00022825"/>
    </source>
</evidence>
<feature type="transmembrane region" description="Helical" evidence="10">
    <location>
        <begin position="216"/>
        <end position="233"/>
    </location>
</feature>
<evidence type="ECO:0000256" key="10">
    <source>
        <dbReference type="RuleBase" id="RU362115"/>
    </source>
</evidence>
<evidence type="ECO:0000256" key="3">
    <source>
        <dbReference type="ARBA" id="ARBA00009045"/>
    </source>
</evidence>
<dbReference type="OrthoDB" id="418595at2759"/>
<proteinExistence type="inferred from homology"/>
<feature type="transmembrane region" description="Helical" evidence="10">
    <location>
        <begin position="106"/>
        <end position="127"/>
    </location>
</feature>
<comment type="similarity">
    <text evidence="3 10">Belongs to the peptidase S54 family.</text>
</comment>
<evidence type="ECO:0000256" key="1">
    <source>
        <dbReference type="ARBA" id="ARBA00000156"/>
    </source>
</evidence>
<dbReference type="SUPFAM" id="SSF144091">
    <property type="entry name" value="Rhomboid-like"/>
    <property type="match status" value="1"/>
</dbReference>
<sequence length="302" mass="33796">MPTLDMELGGGPWKRKRRANDEVFNRENGASIAPNSPFFDESDTWEEREWTPWIVPMFVAANMALFVPLKQNPLLGPSSSTLEKLGALVWDKVVHQHEGWRLFTGIWLHAGVIHLLPNMLILVFIGIRLEQQFGFVRIGLIYLLSGCGGSILSSLFIRNSISVGASGALFGLLGAMLSELIINWTMYSNKAAALLTLVFIIVINLAIGILPNVDNFAHIGGFITGFLLGFILLRRPQFGRVEGYKCKYTACQYFFCVFSLLLLIAGFVFGLKMLFQGVNVNDHCSWCHYIICLPTSKWSCRN</sequence>
<feature type="transmembrane region" description="Helical" evidence="10">
    <location>
        <begin position="139"/>
        <end position="157"/>
    </location>
</feature>
<keyword evidence="4 10" id="KW-0645">Protease</keyword>
<gene>
    <name evidence="12" type="ORF">HPP92_022038</name>
</gene>
<evidence type="ECO:0000256" key="5">
    <source>
        <dbReference type="ARBA" id="ARBA00022692"/>
    </source>
</evidence>
<evidence type="ECO:0000256" key="2">
    <source>
        <dbReference type="ARBA" id="ARBA00004141"/>
    </source>
</evidence>
<keyword evidence="6 10" id="KW-0378">Hydrolase</keyword>
<dbReference type="AlphaFoldDB" id="A0A835PUL0"/>
<dbReference type="GO" id="GO:0012505">
    <property type="term" value="C:endomembrane system"/>
    <property type="evidence" value="ECO:0007669"/>
    <property type="project" value="UniProtKB-ARBA"/>
</dbReference>
<evidence type="ECO:0000256" key="9">
    <source>
        <dbReference type="ARBA" id="ARBA00023136"/>
    </source>
</evidence>
<comment type="function">
    <text evidence="10">Serine protease involved in intramembrane proteolysis.</text>
</comment>
<dbReference type="GO" id="GO:0006508">
    <property type="term" value="P:proteolysis"/>
    <property type="evidence" value="ECO:0007669"/>
    <property type="project" value="UniProtKB-KW"/>
</dbReference>
<name>A0A835PUL0_VANPL</name>
<evidence type="ECO:0000259" key="11">
    <source>
        <dbReference type="Pfam" id="PF01694"/>
    </source>
</evidence>
<keyword evidence="8 10" id="KW-1133">Transmembrane helix</keyword>
<dbReference type="EC" id="3.4.21.105" evidence="10"/>
<dbReference type="GO" id="GO:0004252">
    <property type="term" value="F:serine-type endopeptidase activity"/>
    <property type="evidence" value="ECO:0007669"/>
    <property type="project" value="InterPro"/>
</dbReference>
<evidence type="ECO:0000256" key="4">
    <source>
        <dbReference type="ARBA" id="ARBA00022670"/>
    </source>
</evidence>
<dbReference type="Pfam" id="PF01694">
    <property type="entry name" value="Rhomboid"/>
    <property type="match status" value="1"/>
</dbReference>
<accession>A0A835PUL0</accession>
<comment type="caution">
    <text evidence="10">Lacks conserved residue(s) required for the propagation of feature annotation.</text>
</comment>
<comment type="caution">
    <text evidence="12">The sequence shown here is derived from an EMBL/GenBank/DDBJ whole genome shotgun (WGS) entry which is preliminary data.</text>
</comment>
<protein>
    <recommendedName>
        <fullName evidence="10">RHOMBOID-like protein</fullName>
        <ecNumber evidence="10">3.4.21.105</ecNumber>
    </recommendedName>
</protein>
<dbReference type="Proteomes" id="UP000639772">
    <property type="component" value="Chromosome 12"/>
</dbReference>
<comment type="catalytic activity">
    <reaction evidence="1 10">
        <text>Cleaves type-1 transmembrane domains using a catalytic dyad composed of serine and histidine that are contributed by different transmembrane domains.</text>
        <dbReference type="EC" id="3.4.21.105"/>
    </reaction>
</comment>
<dbReference type="Gene3D" id="1.20.1540.10">
    <property type="entry name" value="Rhomboid-like"/>
    <property type="match status" value="1"/>
</dbReference>
<reference evidence="12 13" key="1">
    <citation type="journal article" date="2020" name="Nat. Food">
        <title>A phased Vanilla planifolia genome enables genetic improvement of flavour and production.</title>
        <authorList>
            <person name="Hasing T."/>
            <person name="Tang H."/>
            <person name="Brym M."/>
            <person name="Khazi F."/>
            <person name="Huang T."/>
            <person name="Chambers A.H."/>
        </authorList>
    </citation>
    <scope>NUCLEOTIDE SEQUENCE [LARGE SCALE GENOMIC DNA]</scope>
    <source>
        <tissue evidence="12">Leaf</tissue>
    </source>
</reference>
<dbReference type="InterPro" id="IPR002610">
    <property type="entry name" value="Peptidase_S54_rhomboid-like"/>
</dbReference>
<dbReference type="FunFam" id="1.20.1540.10:FF:000019">
    <property type="entry name" value="RHOMBOID-like protein"/>
    <property type="match status" value="1"/>
</dbReference>
<dbReference type="InterPro" id="IPR022764">
    <property type="entry name" value="Peptidase_S54_rhomboid_dom"/>
</dbReference>
<evidence type="ECO:0000256" key="8">
    <source>
        <dbReference type="ARBA" id="ARBA00022989"/>
    </source>
</evidence>
<feature type="transmembrane region" description="Helical" evidence="10">
    <location>
        <begin position="191"/>
        <end position="210"/>
    </location>
</feature>
<keyword evidence="7 10" id="KW-0720">Serine protease</keyword>
<feature type="domain" description="Peptidase S54 rhomboid" evidence="11">
    <location>
        <begin position="97"/>
        <end position="235"/>
    </location>
</feature>
<evidence type="ECO:0000313" key="13">
    <source>
        <dbReference type="Proteomes" id="UP000639772"/>
    </source>
</evidence>
<dbReference type="PANTHER" id="PTHR22936:SF69">
    <property type="entry name" value="RHOMBOID-LIKE PROTEIN"/>
    <property type="match status" value="1"/>
</dbReference>
<keyword evidence="9 10" id="KW-0472">Membrane</keyword>
<evidence type="ECO:0000256" key="6">
    <source>
        <dbReference type="ARBA" id="ARBA00022801"/>
    </source>
</evidence>
<dbReference type="GO" id="GO:0005737">
    <property type="term" value="C:cytoplasm"/>
    <property type="evidence" value="ECO:0007669"/>
    <property type="project" value="UniProtKB-ARBA"/>
</dbReference>
<feature type="transmembrane region" description="Helical" evidence="10">
    <location>
        <begin position="163"/>
        <end position="184"/>
    </location>
</feature>
<dbReference type="GO" id="GO:0016020">
    <property type="term" value="C:membrane"/>
    <property type="evidence" value="ECO:0007669"/>
    <property type="project" value="UniProtKB-SubCell"/>
</dbReference>
<dbReference type="PANTHER" id="PTHR22936">
    <property type="entry name" value="RHOMBOID-RELATED"/>
    <property type="match status" value="1"/>
</dbReference>
<organism evidence="12 13">
    <name type="scientific">Vanilla planifolia</name>
    <name type="common">Vanilla</name>
    <dbReference type="NCBI Taxonomy" id="51239"/>
    <lineage>
        <taxon>Eukaryota</taxon>
        <taxon>Viridiplantae</taxon>
        <taxon>Streptophyta</taxon>
        <taxon>Embryophyta</taxon>
        <taxon>Tracheophyta</taxon>
        <taxon>Spermatophyta</taxon>
        <taxon>Magnoliopsida</taxon>
        <taxon>Liliopsida</taxon>
        <taxon>Asparagales</taxon>
        <taxon>Orchidaceae</taxon>
        <taxon>Vanilloideae</taxon>
        <taxon>Vanilleae</taxon>
        <taxon>Vanilla</taxon>
    </lineage>
</organism>
<feature type="transmembrane region" description="Helical" evidence="10">
    <location>
        <begin position="253"/>
        <end position="275"/>
    </location>
</feature>
<evidence type="ECO:0000313" key="12">
    <source>
        <dbReference type="EMBL" id="KAG0458910.1"/>
    </source>
</evidence>